<keyword evidence="2" id="KW-1185">Reference proteome</keyword>
<evidence type="ECO:0000313" key="1">
    <source>
        <dbReference type="EMBL" id="KAK4523975.1"/>
    </source>
</evidence>
<organism evidence="1 2">
    <name type="scientific">Galdieria yellowstonensis</name>
    <dbReference type="NCBI Taxonomy" id="3028027"/>
    <lineage>
        <taxon>Eukaryota</taxon>
        <taxon>Rhodophyta</taxon>
        <taxon>Bangiophyceae</taxon>
        <taxon>Galdieriales</taxon>
        <taxon>Galdieriaceae</taxon>
        <taxon>Galdieria</taxon>
    </lineage>
</organism>
<name>A0AAV9I958_9RHOD</name>
<comment type="caution">
    <text evidence="1">The sequence shown here is derived from an EMBL/GenBank/DDBJ whole genome shotgun (WGS) entry which is preliminary data.</text>
</comment>
<evidence type="ECO:0000313" key="2">
    <source>
        <dbReference type="Proteomes" id="UP001300502"/>
    </source>
</evidence>
<dbReference type="AlphaFoldDB" id="A0AAV9I958"/>
<gene>
    <name evidence="1" type="ORF">GAYE_SCF00G1873</name>
</gene>
<reference evidence="1 2" key="1">
    <citation type="submission" date="2022-07" db="EMBL/GenBank/DDBJ databases">
        <title>Genome-wide signatures of adaptation to extreme environments.</title>
        <authorList>
            <person name="Cho C.H."/>
            <person name="Yoon H.S."/>
        </authorList>
    </citation>
    <scope>NUCLEOTIDE SEQUENCE [LARGE SCALE GENOMIC DNA]</scope>
    <source>
        <strain evidence="1 2">108.79 E11</strain>
    </source>
</reference>
<sequence length="122" mass="14164">MQSTNEAQDNALLVSEFSKQLEKFSRLHLRVGLSYLMEIQENNASTCLFMEQASKTIQKLQERADKLLQENYGFQTTKERLQLLYNEAVALERTVSLLEDYTAMLETHFQQQLLGKGQKQTE</sequence>
<accession>A0AAV9I958</accession>
<dbReference type="Proteomes" id="UP001300502">
    <property type="component" value="Unassembled WGS sequence"/>
</dbReference>
<proteinExistence type="predicted"/>
<protein>
    <submittedName>
        <fullName evidence="1">Uncharacterized protein</fullName>
    </submittedName>
</protein>
<dbReference type="EMBL" id="JANCYU010000020">
    <property type="protein sequence ID" value="KAK4523975.1"/>
    <property type="molecule type" value="Genomic_DNA"/>
</dbReference>